<dbReference type="Gene3D" id="3.10.129.10">
    <property type="entry name" value="Hotdog Thioesterase"/>
    <property type="match status" value="1"/>
</dbReference>
<keyword evidence="4" id="KW-1185">Reference proteome</keyword>
<dbReference type="EMBL" id="JAKRKC020000001">
    <property type="protein sequence ID" value="MCK2215775.1"/>
    <property type="molecule type" value="Genomic_DNA"/>
</dbReference>
<evidence type="ECO:0000313" key="3">
    <source>
        <dbReference type="EMBL" id="MCK2215775.1"/>
    </source>
</evidence>
<dbReference type="Pfam" id="PF03061">
    <property type="entry name" value="4HBT"/>
    <property type="match status" value="1"/>
</dbReference>
<gene>
    <name evidence="3" type="ORF">MF672_018535</name>
</gene>
<name>A0ABT0FUW7_9ACTN</name>
<comment type="caution">
    <text evidence="3">The sequence shown here is derived from an EMBL/GenBank/DDBJ whole genome shotgun (WGS) entry which is preliminary data.</text>
</comment>
<feature type="domain" description="Thioesterase" evidence="1">
    <location>
        <begin position="157"/>
        <end position="241"/>
    </location>
</feature>
<accession>A0ABT0FUW7</accession>
<dbReference type="InterPro" id="IPR037401">
    <property type="entry name" value="SnoaL-like"/>
</dbReference>
<dbReference type="InterPro" id="IPR029069">
    <property type="entry name" value="HotDog_dom_sf"/>
</dbReference>
<dbReference type="Gene3D" id="3.10.450.50">
    <property type="match status" value="1"/>
</dbReference>
<proteinExistence type="predicted"/>
<dbReference type="Pfam" id="PF12680">
    <property type="entry name" value="SnoaL_2"/>
    <property type="match status" value="1"/>
</dbReference>
<dbReference type="SUPFAM" id="SSF54637">
    <property type="entry name" value="Thioesterase/thiol ester dehydrase-isomerase"/>
    <property type="match status" value="1"/>
</dbReference>
<evidence type="ECO:0000313" key="4">
    <source>
        <dbReference type="Proteomes" id="UP001317259"/>
    </source>
</evidence>
<dbReference type="SUPFAM" id="SSF54427">
    <property type="entry name" value="NTF2-like"/>
    <property type="match status" value="1"/>
</dbReference>
<dbReference type="RefSeq" id="WP_242380986.1">
    <property type="nucleotide sequence ID" value="NZ_JAKRKC020000001.1"/>
</dbReference>
<evidence type="ECO:0000259" key="1">
    <source>
        <dbReference type="Pfam" id="PF03061"/>
    </source>
</evidence>
<sequence>MSLAEARDLLARLYAALDGFHAGGGPGPLRELLTGDVVWRVPGRSAVAGEHHGLDAALRHLARHRDLAAGTVRLTCRAVLAGDDGRIAALTDGRATLGGRDVTWSAAALHRVRDGRIAACHVLPCDPVAFDALWPAPAGGPAHVAGLRPRPRHCDAQGIVHAARYYEFFEDAFLGWLDEHAGGYARLRAGTGTDLVVVSSGCDHASPARLDDRLTITARPARRGRTSLTMTYEIHRGGTLVVTGRTTYVAVAAGAPTPLPAPLTAALDRP</sequence>
<feature type="domain" description="SnoaL-like" evidence="2">
    <location>
        <begin position="23"/>
        <end position="118"/>
    </location>
</feature>
<protein>
    <submittedName>
        <fullName evidence="3">Nuclear transport factor 2 family protein</fullName>
    </submittedName>
</protein>
<dbReference type="InterPro" id="IPR006683">
    <property type="entry name" value="Thioestr_dom"/>
</dbReference>
<reference evidence="3 4" key="1">
    <citation type="submission" date="2022-04" db="EMBL/GenBank/DDBJ databases">
        <title>Genome draft of Actinomadura sp. ATCC 31491.</title>
        <authorList>
            <person name="Shi X."/>
            <person name="Du Y."/>
        </authorList>
    </citation>
    <scope>NUCLEOTIDE SEQUENCE [LARGE SCALE GENOMIC DNA]</scope>
    <source>
        <strain evidence="3 4">ATCC 31491</strain>
    </source>
</reference>
<organism evidence="3 4">
    <name type="scientific">Actinomadura luzonensis</name>
    <dbReference type="NCBI Taxonomy" id="2805427"/>
    <lineage>
        <taxon>Bacteria</taxon>
        <taxon>Bacillati</taxon>
        <taxon>Actinomycetota</taxon>
        <taxon>Actinomycetes</taxon>
        <taxon>Streptosporangiales</taxon>
        <taxon>Thermomonosporaceae</taxon>
        <taxon>Actinomadura</taxon>
    </lineage>
</organism>
<dbReference type="CDD" id="cd00586">
    <property type="entry name" value="4HBT"/>
    <property type="match status" value="1"/>
</dbReference>
<evidence type="ECO:0000259" key="2">
    <source>
        <dbReference type="Pfam" id="PF12680"/>
    </source>
</evidence>
<dbReference type="Proteomes" id="UP001317259">
    <property type="component" value="Unassembled WGS sequence"/>
</dbReference>
<dbReference type="InterPro" id="IPR032710">
    <property type="entry name" value="NTF2-like_dom_sf"/>
</dbReference>